<dbReference type="Proteomes" id="UP000199656">
    <property type="component" value="Unassembled WGS sequence"/>
</dbReference>
<dbReference type="Pfam" id="PF12697">
    <property type="entry name" value="Abhydrolase_6"/>
    <property type="match status" value="1"/>
</dbReference>
<dbReference type="Gene3D" id="3.40.50.1820">
    <property type="entry name" value="alpha/beta hydrolase"/>
    <property type="match status" value="1"/>
</dbReference>
<feature type="chain" id="PRO_5011759687" evidence="1">
    <location>
        <begin position="19"/>
        <end position="270"/>
    </location>
</feature>
<feature type="domain" description="AB hydrolase-1" evidence="2">
    <location>
        <begin position="51"/>
        <end position="252"/>
    </location>
</feature>
<dbReference type="STRING" id="408074.SAMN05660909_02583"/>
<dbReference type="InterPro" id="IPR029058">
    <property type="entry name" value="AB_hydrolase_fold"/>
</dbReference>
<accession>A0A1H4CE89</accession>
<evidence type="ECO:0000256" key="1">
    <source>
        <dbReference type="SAM" id="SignalP"/>
    </source>
</evidence>
<evidence type="ECO:0000259" key="2">
    <source>
        <dbReference type="Pfam" id="PF12697"/>
    </source>
</evidence>
<dbReference type="PANTHER" id="PTHR43194:SF2">
    <property type="entry name" value="PEROXISOMAL MEMBRANE PROTEIN LPX1"/>
    <property type="match status" value="1"/>
</dbReference>
<protein>
    <submittedName>
        <fullName evidence="3">Pimeloyl-ACP methyl ester carboxylesterase</fullName>
    </submittedName>
</protein>
<dbReference type="SUPFAM" id="SSF53474">
    <property type="entry name" value="alpha/beta-Hydrolases"/>
    <property type="match status" value="1"/>
</dbReference>
<gene>
    <name evidence="3" type="ORF">SAMN05660909_02583</name>
</gene>
<reference evidence="4" key="1">
    <citation type="submission" date="2016-10" db="EMBL/GenBank/DDBJ databases">
        <authorList>
            <person name="Varghese N."/>
            <person name="Submissions S."/>
        </authorList>
    </citation>
    <scope>NUCLEOTIDE SEQUENCE [LARGE SCALE GENOMIC DNA]</scope>
    <source>
        <strain evidence="4">DSM 23920</strain>
    </source>
</reference>
<organism evidence="3 4">
    <name type="scientific">Chitinophaga terrae</name>
    <name type="common">ex Kim and Jung 2007</name>
    <dbReference type="NCBI Taxonomy" id="408074"/>
    <lineage>
        <taxon>Bacteria</taxon>
        <taxon>Pseudomonadati</taxon>
        <taxon>Bacteroidota</taxon>
        <taxon>Chitinophagia</taxon>
        <taxon>Chitinophagales</taxon>
        <taxon>Chitinophagaceae</taxon>
        <taxon>Chitinophaga</taxon>
    </lineage>
</organism>
<evidence type="ECO:0000313" key="3">
    <source>
        <dbReference type="EMBL" id="SEA58658.1"/>
    </source>
</evidence>
<evidence type="ECO:0000313" key="4">
    <source>
        <dbReference type="Proteomes" id="UP000199656"/>
    </source>
</evidence>
<keyword evidence="4" id="KW-1185">Reference proteome</keyword>
<keyword evidence="1" id="KW-0732">Signal</keyword>
<dbReference type="PANTHER" id="PTHR43194">
    <property type="entry name" value="HYDROLASE ALPHA/BETA FOLD FAMILY"/>
    <property type="match status" value="1"/>
</dbReference>
<dbReference type="InterPro" id="IPR000073">
    <property type="entry name" value="AB_hydrolase_1"/>
</dbReference>
<sequence length="270" mass="29895">MKLLPIILLCCLYSVSYAGKGLRPADDSLQYYRSFDGTRIHYTIKGKGEPVLLVHGFIVDGRSWEQTSLYQQLLEKGFQVITLDLRGNGASDHPHDSLAYMNDAEAKDIMGLVTYLKLPEYRVVGYSRGSIIVARLLVLDNRIRSAVMGGMGTAFTDPNWPRRQQFYEALAGKPVPELAEMVKYVQQSGLDQRALCLMQFAQPSTSPEELGKVTKPVLVLGGDRDPDNDTGGSLAAMMPAGMHGTVTGDHNSVVKTRKFADWVVNFLKDH</sequence>
<proteinExistence type="predicted"/>
<name>A0A1H4CE89_9BACT</name>
<dbReference type="AlphaFoldDB" id="A0A1H4CE89"/>
<dbReference type="EMBL" id="FNRL01000010">
    <property type="protein sequence ID" value="SEA58658.1"/>
    <property type="molecule type" value="Genomic_DNA"/>
</dbReference>
<feature type="signal peptide" evidence="1">
    <location>
        <begin position="1"/>
        <end position="18"/>
    </location>
</feature>
<dbReference type="OrthoDB" id="9773293at2"/>
<dbReference type="InterPro" id="IPR050228">
    <property type="entry name" value="Carboxylesterase_BioH"/>
</dbReference>
<dbReference type="RefSeq" id="WP_089762179.1">
    <property type="nucleotide sequence ID" value="NZ_BKAT01000007.1"/>
</dbReference>